<dbReference type="Proteomes" id="UP000535415">
    <property type="component" value="Unassembled WGS sequence"/>
</dbReference>
<sequence>MKFDWPALLKAGVRGLSLRPDQFWQLTPAEFRLMLGIDAGSAPMGRSALDALSQAYPDEKRTSTDG</sequence>
<proteinExistence type="predicted"/>
<dbReference type="Pfam" id="PF09550">
    <property type="entry name" value="Phage_TAC_6"/>
    <property type="match status" value="1"/>
</dbReference>
<accession>A0A7W9EXT9</accession>
<dbReference type="InterPro" id="IPR011739">
    <property type="entry name" value="GTA_rcc01693"/>
</dbReference>
<dbReference type="RefSeq" id="WP_183527973.1">
    <property type="nucleotide sequence ID" value="NZ_JACIJM010000004.1"/>
</dbReference>
<evidence type="ECO:0000313" key="1">
    <source>
        <dbReference type="EMBL" id="MBB5722062.1"/>
    </source>
</evidence>
<dbReference type="NCBIfam" id="TIGR02216">
    <property type="entry name" value="phage_TIGR02216"/>
    <property type="match status" value="1"/>
</dbReference>
<gene>
    <name evidence="1" type="ORF">FHS72_001686</name>
</gene>
<evidence type="ECO:0000313" key="2">
    <source>
        <dbReference type="Proteomes" id="UP000535415"/>
    </source>
</evidence>
<dbReference type="AlphaFoldDB" id="A0A7W9EXT9"/>
<keyword evidence="2" id="KW-1185">Reference proteome</keyword>
<name>A0A7W9EXT9_9RHOB</name>
<comment type="caution">
    <text evidence="1">The sequence shown here is derived from an EMBL/GenBank/DDBJ whole genome shotgun (WGS) entry which is preliminary data.</text>
</comment>
<protein>
    <submittedName>
        <fullName evidence="1">Putative phage protein (TIGR02216 family)</fullName>
    </submittedName>
</protein>
<dbReference type="InterPro" id="IPR019056">
    <property type="entry name" value="Phage_TAC_6"/>
</dbReference>
<reference evidence="1 2" key="1">
    <citation type="submission" date="2020-08" db="EMBL/GenBank/DDBJ databases">
        <title>Genomic Encyclopedia of Type Strains, Phase IV (KMG-IV): sequencing the most valuable type-strain genomes for metagenomic binning, comparative biology and taxonomic classification.</title>
        <authorList>
            <person name="Goeker M."/>
        </authorList>
    </citation>
    <scope>NUCLEOTIDE SEQUENCE [LARGE SCALE GENOMIC DNA]</scope>
    <source>
        <strain evidence="1 2">DSM 101064</strain>
    </source>
</reference>
<dbReference type="EMBL" id="JACIJM010000004">
    <property type="protein sequence ID" value="MBB5722062.1"/>
    <property type="molecule type" value="Genomic_DNA"/>
</dbReference>
<organism evidence="1 2">
    <name type="scientific">Yoonia ponticola</name>
    <dbReference type="NCBI Taxonomy" id="1524255"/>
    <lineage>
        <taxon>Bacteria</taxon>
        <taxon>Pseudomonadati</taxon>
        <taxon>Pseudomonadota</taxon>
        <taxon>Alphaproteobacteria</taxon>
        <taxon>Rhodobacterales</taxon>
        <taxon>Paracoccaceae</taxon>
        <taxon>Yoonia</taxon>
    </lineage>
</organism>